<dbReference type="CDD" id="cd14840">
    <property type="entry name" value="D-Ala-D-Ala_dipeptidase_Aad"/>
    <property type="match status" value="1"/>
</dbReference>
<evidence type="ECO:0000256" key="5">
    <source>
        <dbReference type="ARBA" id="ARBA00022833"/>
    </source>
</evidence>
<comment type="caution">
    <text evidence="11">The sequence shown here is derived from an EMBL/GenBank/DDBJ whole genome shotgun (WGS) entry which is preliminary data.</text>
</comment>
<keyword evidence="3 9" id="KW-0479">Metal-binding</keyword>
<protein>
    <recommendedName>
        <fullName evidence="9 10">D-alanyl-D-alanine dipeptidase</fullName>
        <shortName evidence="9 10">D-Ala-D-Ala dipeptidase</shortName>
        <ecNumber evidence="9 10">3.4.13.22</ecNumber>
    </recommendedName>
</protein>
<sequence length="216" mass="24799">MFSRSVIFLSLFFLFFCKDPTPPSPIKPLSVREIKGLVNVKDIDPNLVVDLRYATEENFTNARVYSFQTCLLRKETAEKIKAANGEFQTFGYRIKIWDGYRPPYAQRVLWEKVPNPRYVGDPNKGGSVHNRGGAVDLTLVDSSGKELEMPSAYDDFSMQASPFRTDLSPKVAENLSLLVRVLTKHGFRQMPSEWWHYNDGDAKKYPLIDVDPKLWE</sequence>
<keyword evidence="8 10" id="KW-0961">Cell wall biogenesis/degradation</keyword>
<evidence type="ECO:0000313" key="11">
    <source>
        <dbReference type="EMBL" id="PJZ67518.1"/>
    </source>
</evidence>
<feature type="binding site" evidence="9">
    <location>
        <position position="136"/>
    </location>
    <ligand>
        <name>Zn(2+)</name>
        <dbReference type="ChEBI" id="CHEBI:29105"/>
        <note>catalytic</note>
    </ligand>
</feature>
<dbReference type="AlphaFoldDB" id="A0A2M9ZGG5"/>
<keyword evidence="5 9" id="KW-0862">Zinc</keyword>
<dbReference type="Pfam" id="PF01427">
    <property type="entry name" value="Peptidase_M15"/>
    <property type="match status" value="1"/>
</dbReference>
<dbReference type="SUPFAM" id="SSF55166">
    <property type="entry name" value="Hedgehog/DD-peptidase"/>
    <property type="match status" value="1"/>
</dbReference>
<dbReference type="GO" id="GO:0160237">
    <property type="term" value="F:D-Ala-D-Ala dipeptidase activity"/>
    <property type="evidence" value="ECO:0007669"/>
    <property type="project" value="UniProtKB-EC"/>
</dbReference>
<organism evidence="11 12">
    <name type="scientific">Leptospira wolffii</name>
    <dbReference type="NCBI Taxonomy" id="409998"/>
    <lineage>
        <taxon>Bacteria</taxon>
        <taxon>Pseudomonadati</taxon>
        <taxon>Spirochaetota</taxon>
        <taxon>Spirochaetia</taxon>
        <taxon>Leptospirales</taxon>
        <taxon>Leptospiraceae</taxon>
        <taxon>Leptospira</taxon>
    </lineage>
</organism>
<evidence type="ECO:0000256" key="10">
    <source>
        <dbReference type="PIRNR" id="PIRNR026671"/>
    </source>
</evidence>
<dbReference type="GO" id="GO:0071555">
    <property type="term" value="P:cell wall organization"/>
    <property type="evidence" value="ECO:0007669"/>
    <property type="project" value="UniProtKB-KW"/>
</dbReference>
<keyword evidence="2 9" id="KW-0645">Protease</keyword>
<evidence type="ECO:0000256" key="8">
    <source>
        <dbReference type="ARBA" id="ARBA00023316"/>
    </source>
</evidence>
<dbReference type="GO" id="GO:0008237">
    <property type="term" value="F:metallopeptidase activity"/>
    <property type="evidence" value="ECO:0007669"/>
    <property type="project" value="UniProtKB-KW"/>
</dbReference>
<feature type="site" description="Transition state stabilizer" evidence="9">
    <location>
        <position position="101"/>
    </location>
</feature>
<evidence type="ECO:0000256" key="7">
    <source>
        <dbReference type="ARBA" id="ARBA00023049"/>
    </source>
</evidence>
<keyword evidence="7 9" id="KW-0482">Metalloprotease</keyword>
<proteinExistence type="inferred from homology"/>
<dbReference type="Proteomes" id="UP000231912">
    <property type="component" value="Unassembled WGS sequence"/>
</dbReference>
<comment type="function">
    <text evidence="9 10">Catalyzes hydrolysis of the D-alanyl-D-alanine dipeptide.</text>
</comment>
<name>A0A2M9ZGG5_9LEPT</name>
<evidence type="ECO:0000256" key="1">
    <source>
        <dbReference type="ARBA" id="ARBA00001362"/>
    </source>
</evidence>
<evidence type="ECO:0000313" key="12">
    <source>
        <dbReference type="Proteomes" id="UP000231912"/>
    </source>
</evidence>
<dbReference type="PIRSF" id="PIRSF026671">
    <property type="entry name" value="AA_dipeptidase"/>
    <property type="match status" value="1"/>
</dbReference>
<evidence type="ECO:0000256" key="2">
    <source>
        <dbReference type="ARBA" id="ARBA00022670"/>
    </source>
</evidence>
<evidence type="ECO:0000256" key="4">
    <source>
        <dbReference type="ARBA" id="ARBA00022801"/>
    </source>
</evidence>
<reference evidence="11 12" key="1">
    <citation type="submission" date="2017-07" db="EMBL/GenBank/DDBJ databases">
        <title>Leptospira spp. isolated from tropical soils.</title>
        <authorList>
            <person name="Thibeaux R."/>
            <person name="Iraola G."/>
            <person name="Ferres I."/>
            <person name="Bierque E."/>
            <person name="Girault D."/>
            <person name="Soupe-Gilbert M.-E."/>
            <person name="Picardeau M."/>
            <person name="Goarant C."/>
        </authorList>
    </citation>
    <scope>NUCLEOTIDE SEQUENCE [LARGE SCALE GENOMIC DNA]</scope>
    <source>
        <strain evidence="11 12">FH2-C-A2</strain>
    </source>
</reference>
<dbReference type="EMBL" id="NPDT01000001">
    <property type="protein sequence ID" value="PJZ67518.1"/>
    <property type="molecule type" value="Genomic_DNA"/>
</dbReference>
<gene>
    <name evidence="11" type="ORF">CH371_05745</name>
</gene>
<evidence type="ECO:0000256" key="3">
    <source>
        <dbReference type="ARBA" id="ARBA00022723"/>
    </source>
</evidence>
<keyword evidence="6 9" id="KW-0224">Dipeptidase</keyword>
<comment type="cofactor">
    <cofactor evidence="9">
        <name>Zn(2+)</name>
        <dbReference type="ChEBI" id="CHEBI:29105"/>
    </cofactor>
    <text evidence="9">Binds 1 zinc ion per subunit.</text>
</comment>
<accession>A0A2M9ZGG5</accession>
<comment type="catalytic activity">
    <reaction evidence="1 9 10">
        <text>D-alanyl-D-alanine + H2O = 2 D-alanine</text>
        <dbReference type="Rhea" id="RHEA:20661"/>
        <dbReference type="ChEBI" id="CHEBI:15377"/>
        <dbReference type="ChEBI" id="CHEBI:57416"/>
        <dbReference type="ChEBI" id="CHEBI:57822"/>
        <dbReference type="EC" id="3.4.13.22"/>
    </reaction>
</comment>
<feature type="active site" description="Proton donor/acceptor" evidence="9">
    <location>
        <position position="193"/>
    </location>
</feature>
<feature type="binding site" evidence="9">
    <location>
        <position position="129"/>
    </location>
    <ligand>
        <name>Zn(2+)</name>
        <dbReference type="ChEBI" id="CHEBI:29105"/>
        <note>catalytic</note>
    </ligand>
</feature>
<keyword evidence="4 9" id="KW-0378">Hydrolase</keyword>
<dbReference type="Gene3D" id="3.30.1380.10">
    <property type="match status" value="1"/>
</dbReference>
<dbReference type="PANTHER" id="PTHR43126:SF1">
    <property type="entry name" value="D-ALANYL-D-ALANINE DIPEPTIDASE"/>
    <property type="match status" value="1"/>
</dbReference>
<dbReference type="HAMAP" id="MF_01924">
    <property type="entry name" value="A_A_dipeptidase"/>
    <property type="match status" value="1"/>
</dbReference>
<feature type="binding site" evidence="9">
    <location>
        <position position="196"/>
    </location>
    <ligand>
        <name>Zn(2+)</name>
        <dbReference type="ChEBI" id="CHEBI:29105"/>
        <note>catalytic</note>
    </ligand>
</feature>
<dbReference type="GO" id="GO:0008270">
    <property type="term" value="F:zinc ion binding"/>
    <property type="evidence" value="ECO:0007669"/>
    <property type="project" value="UniProtKB-UniRule"/>
</dbReference>
<dbReference type="InterPro" id="IPR009045">
    <property type="entry name" value="Zn_M74/Hedgehog-like"/>
</dbReference>
<dbReference type="PANTHER" id="PTHR43126">
    <property type="entry name" value="D-ALANYL-D-ALANINE DIPEPTIDASE"/>
    <property type="match status" value="1"/>
</dbReference>
<dbReference type="InterPro" id="IPR000755">
    <property type="entry name" value="A_A_dipeptidase"/>
</dbReference>
<comment type="similarity">
    <text evidence="9 10">Belongs to the peptidase M15D family.</text>
</comment>
<dbReference type="GO" id="GO:0006508">
    <property type="term" value="P:proteolysis"/>
    <property type="evidence" value="ECO:0007669"/>
    <property type="project" value="UniProtKB-KW"/>
</dbReference>
<evidence type="ECO:0000256" key="6">
    <source>
        <dbReference type="ARBA" id="ARBA00022997"/>
    </source>
</evidence>
<evidence type="ECO:0000256" key="9">
    <source>
        <dbReference type="HAMAP-Rule" id="MF_01924"/>
    </source>
</evidence>
<dbReference type="EC" id="3.4.13.22" evidence="9 10"/>